<keyword evidence="1" id="KW-0812">Transmembrane</keyword>
<name>A0AAP4F793_9CORY</name>
<gene>
    <name evidence="2" type="ORF">QPX45_09395</name>
    <name evidence="3" type="ORF">QPX54_09385</name>
</gene>
<reference evidence="3 5" key="1">
    <citation type="submission" date="2023-05" db="EMBL/GenBank/DDBJ databases">
        <title>Metabolic capabilities are highly conserved among human nasal-associated Corynebacterium species in pangenomic analyses.</title>
        <authorList>
            <person name="Tran T.H."/>
            <person name="Roberts A.Q."/>
            <person name="Escapa I.F."/>
            <person name="Gao W."/>
            <person name="Conlan S."/>
            <person name="Kong H."/>
            <person name="Segre J.A."/>
            <person name="Kelly M.S."/>
            <person name="Lemon K.P."/>
        </authorList>
    </citation>
    <scope>NUCLEOTIDE SEQUENCE</scope>
    <source>
        <strain evidence="3">KPL2654</strain>
        <strain evidence="2 5">KPL2811</strain>
    </source>
</reference>
<accession>A0AAP4F793</accession>
<organism evidence="3 4">
    <name type="scientific">Corynebacterium propinquum</name>
    <dbReference type="NCBI Taxonomy" id="43769"/>
    <lineage>
        <taxon>Bacteria</taxon>
        <taxon>Bacillati</taxon>
        <taxon>Actinomycetota</taxon>
        <taxon>Actinomycetes</taxon>
        <taxon>Mycobacteriales</taxon>
        <taxon>Corynebacteriaceae</taxon>
        <taxon>Corynebacterium</taxon>
    </lineage>
</organism>
<evidence type="ECO:0000313" key="2">
    <source>
        <dbReference type="EMBL" id="MDK4301444.1"/>
    </source>
</evidence>
<dbReference type="Proteomes" id="UP001226160">
    <property type="component" value="Unassembled WGS sequence"/>
</dbReference>
<keyword evidence="1" id="KW-1133">Transmembrane helix</keyword>
<proteinExistence type="predicted"/>
<evidence type="ECO:0000313" key="4">
    <source>
        <dbReference type="Proteomes" id="UP001226160"/>
    </source>
</evidence>
<keyword evidence="5" id="KW-1185">Reference proteome</keyword>
<evidence type="ECO:0008006" key="6">
    <source>
        <dbReference type="Google" id="ProtNLM"/>
    </source>
</evidence>
<evidence type="ECO:0000313" key="3">
    <source>
        <dbReference type="EMBL" id="MDK4326710.1"/>
    </source>
</evidence>
<dbReference type="EMBL" id="JASNVK010000019">
    <property type="protein sequence ID" value="MDK4301444.1"/>
    <property type="molecule type" value="Genomic_DNA"/>
</dbReference>
<keyword evidence="1" id="KW-0472">Membrane</keyword>
<dbReference type="Proteomes" id="UP001243856">
    <property type="component" value="Unassembled WGS sequence"/>
</dbReference>
<evidence type="ECO:0000256" key="1">
    <source>
        <dbReference type="SAM" id="Phobius"/>
    </source>
</evidence>
<dbReference type="RefSeq" id="WP_049148411.1">
    <property type="nucleotide sequence ID" value="NZ_CABIYR010000009.1"/>
</dbReference>
<dbReference type="EMBL" id="JASNVP010000009">
    <property type="protein sequence ID" value="MDK4326710.1"/>
    <property type="molecule type" value="Genomic_DNA"/>
</dbReference>
<feature type="transmembrane region" description="Helical" evidence="1">
    <location>
        <begin position="6"/>
        <end position="29"/>
    </location>
</feature>
<sequence>MNNISYTLIGALVGIGLLLLIYITGWYALWAIPFGLIGAAIGAHFDGRIDLTQIFSSGKGRG</sequence>
<evidence type="ECO:0000313" key="5">
    <source>
        <dbReference type="Proteomes" id="UP001243856"/>
    </source>
</evidence>
<dbReference type="AlphaFoldDB" id="A0AAP4F793"/>
<protein>
    <recommendedName>
        <fullName evidence="6">DUF2273 domain-containing protein</fullName>
    </recommendedName>
</protein>
<comment type="caution">
    <text evidence="3">The sequence shown here is derived from an EMBL/GenBank/DDBJ whole genome shotgun (WGS) entry which is preliminary data.</text>
</comment>